<evidence type="ECO:0008006" key="4">
    <source>
        <dbReference type="Google" id="ProtNLM"/>
    </source>
</evidence>
<keyword evidence="3" id="KW-1185">Reference proteome</keyword>
<evidence type="ECO:0000256" key="1">
    <source>
        <dbReference type="SAM" id="Phobius"/>
    </source>
</evidence>
<keyword evidence="1" id="KW-0472">Membrane</keyword>
<feature type="transmembrane region" description="Helical" evidence="1">
    <location>
        <begin position="12"/>
        <end position="32"/>
    </location>
</feature>
<dbReference type="AlphaFoldDB" id="A0A512MCG2"/>
<gene>
    <name evidence="2" type="ORF">BGE01nite_37210</name>
</gene>
<evidence type="ECO:0000313" key="3">
    <source>
        <dbReference type="Proteomes" id="UP000321577"/>
    </source>
</evidence>
<comment type="caution">
    <text evidence="2">The sequence shown here is derived from an EMBL/GenBank/DDBJ whole genome shotgun (WGS) entry which is preliminary data.</text>
</comment>
<name>A0A512MCG2_9BACT</name>
<reference evidence="2 3" key="1">
    <citation type="submission" date="2019-07" db="EMBL/GenBank/DDBJ databases">
        <title>Whole genome shotgun sequence of Brevifollis gellanilyticus NBRC 108608.</title>
        <authorList>
            <person name="Hosoyama A."/>
            <person name="Uohara A."/>
            <person name="Ohji S."/>
            <person name="Ichikawa N."/>
        </authorList>
    </citation>
    <scope>NUCLEOTIDE SEQUENCE [LARGE SCALE GENOMIC DNA]</scope>
    <source>
        <strain evidence="2 3">NBRC 108608</strain>
    </source>
</reference>
<dbReference type="OrthoDB" id="9858898at2"/>
<keyword evidence="1" id="KW-0812">Transmembrane</keyword>
<dbReference type="EMBL" id="BKAG01000030">
    <property type="protein sequence ID" value="GEP44430.1"/>
    <property type="molecule type" value="Genomic_DNA"/>
</dbReference>
<proteinExistence type="predicted"/>
<protein>
    <recommendedName>
        <fullName evidence="4">DUF4760 domain-containing protein</fullName>
    </recommendedName>
</protein>
<dbReference type="RefSeq" id="WP_146852362.1">
    <property type="nucleotide sequence ID" value="NZ_BKAG01000030.1"/>
</dbReference>
<organism evidence="2 3">
    <name type="scientific">Brevifollis gellanilyticus</name>
    <dbReference type="NCBI Taxonomy" id="748831"/>
    <lineage>
        <taxon>Bacteria</taxon>
        <taxon>Pseudomonadati</taxon>
        <taxon>Verrucomicrobiota</taxon>
        <taxon>Verrucomicrobiia</taxon>
        <taxon>Verrucomicrobiales</taxon>
        <taxon>Verrucomicrobiaceae</taxon>
    </lineage>
</organism>
<keyword evidence="1" id="KW-1133">Transmembrane helix</keyword>
<evidence type="ECO:0000313" key="2">
    <source>
        <dbReference type="EMBL" id="GEP44430.1"/>
    </source>
</evidence>
<dbReference type="Proteomes" id="UP000321577">
    <property type="component" value="Unassembled WGS sequence"/>
</dbReference>
<accession>A0A512MCG2</accession>
<sequence length="150" mass="17616">MLSVISWIGNHFFDLLSAVGIVSGLVFTAVSYREDTKSRRLSNLVTLTKQHREIWEETQTNQKLDRVRDPLADLYTKPVTSEESQFVMLLMFHLHCWYRAIQEGEVKVLEGLEMDIRSFLGKPIPKFVWEQRKAYFDPDFRTFVDRVISS</sequence>